<protein>
    <recommendedName>
        <fullName evidence="1">PhnB-like domain-containing protein</fullName>
    </recommendedName>
</protein>
<feature type="domain" description="PhnB-like" evidence="1">
    <location>
        <begin position="5"/>
        <end position="131"/>
    </location>
</feature>
<dbReference type="Pfam" id="PF06983">
    <property type="entry name" value="3-dmu-9_3-mt"/>
    <property type="match status" value="1"/>
</dbReference>
<gene>
    <name evidence="2" type="ORF">A3D50_00110</name>
</gene>
<organism evidence="2 3">
    <name type="scientific">Candidatus Taylorbacteria bacterium RIFCSPHIGHO2_02_FULL_44_12</name>
    <dbReference type="NCBI Taxonomy" id="1802308"/>
    <lineage>
        <taxon>Bacteria</taxon>
        <taxon>Candidatus Tayloriibacteriota</taxon>
    </lineage>
</organism>
<comment type="caution">
    <text evidence="2">The sequence shown here is derived from an EMBL/GenBank/DDBJ whole genome shotgun (WGS) entry which is preliminary data.</text>
</comment>
<name>A0A1G2MKK7_9BACT</name>
<dbReference type="CDD" id="cd06588">
    <property type="entry name" value="PhnB_like"/>
    <property type="match status" value="1"/>
</dbReference>
<dbReference type="PANTHER" id="PTHR33990">
    <property type="entry name" value="PROTEIN YJDN-RELATED"/>
    <property type="match status" value="1"/>
</dbReference>
<dbReference type="AlphaFoldDB" id="A0A1G2MKK7"/>
<dbReference type="EMBL" id="MHRM01000005">
    <property type="protein sequence ID" value="OHA24406.1"/>
    <property type="molecule type" value="Genomic_DNA"/>
</dbReference>
<accession>A0A1G2MKK7</accession>
<evidence type="ECO:0000313" key="3">
    <source>
        <dbReference type="Proteomes" id="UP000178413"/>
    </source>
</evidence>
<dbReference type="Proteomes" id="UP000178413">
    <property type="component" value="Unassembled WGS sequence"/>
</dbReference>
<evidence type="ECO:0000259" key="1">
    <source>
        <dbReference type="Pfam" id="PF06983"/>
    </source>
</evidence>
<dbReference type="SUPFAM" id="SSF54593">
    <property type="entry name" value="Glyoxalase/Bleomycin resistance protein/Dihydroxybiphenyl dioxygenase"/>
    <property type="match status" value="1"/>
</dbReference>
<proteinExistence type="predicted"/>
<dbReference type="STRING" id="1802308.A3D50_00110"/>
<reference evidence="2 3" key="1">
    <citation type="journal article" date="2016" name="Nat. Commun.">
        <title>Thousands of microbial genomes shed light on interconnected biogeochemical processes in an aquifer system.</title>
        <authorList>
            <person name="Anantharaman K."/>
            <person name="Brown C.T."/>
            <person name="Hug L.A."/>
            <person name="Sharon I."/>
            <person name="Castelle C.J."/>
            <person name="Probst A.J."/>
            <person name="Thomas B.C."/>
            <person name="Singh A."/>
            <person name="Wilkins M.J."/>
            <person name="Karaoz U."/>
            <person name="Brodie E.L."/>
            <person name="Williams K.H."/>
            <person name="Hubbard S.S."/>
            <person name="Banfield J.F."/>
        </authorList>
    </citation>
    <scope>NUCLEOTIDE SEQUENCE [LARGE SCALE GENOMIC DNA]</scope>
</reference>
<evidence type="ECO:0000313" key="2">
    <source>
        <dbReference type="EMBL" id="OHA24406.1"/>
    </source>
</evidence>
<sequence>MELRTYLRFNDGRCREAMNFYKECFGGELTFQTAGESPMANEIPPESHDKIMESCLKIGRFEIYGSDMFRDKATVGDNFSMRVKVDSEKELNSLFGKLALGGEIFMKPEKMSWGEIHGMVTDKYGIEWGVVTSNVN</sequence>
<dbReference type="Gene3D" id="3.10.180.10">
    <property type="entry name" value="2,3-Dihydroxybiphenyl 1,2-Dioxygenase, domain 1"/>
    <property type="match status" value="1"/>
</dbReference>
<dbReference type="PANTHER" id="PTHR33990:SF1">
    <property type="entry name" value="PROTEIN YJDN"/>
    <property type="match status" value="1"/>
</dbReference>
<dbReference type="InterPro" id="IPR029068">
    <property type="entry name" value="Glyas_Bleomycin-R_OHBP_Dase"/>
</dbReference>
<dbReference type="InterPro" id="IPR028973">
    <property type="entry name" value="PhnB-like"/>
</dbReference>